<feature type="region of interest" description="Disordered" evidence="1">
    <location>
        <begin position="98"/>
        <end position="129"/>
    </location>
</feature>
<evidence type="ECO:0000313" key="2">
    <source>
        <dbReference type="EMBL" id="MCM1985185.1"/>
    </source>
</evidence>
<proteinExistence type="predicted"/>
<feature type="compositionally biased region" description="Low complexity" evidence="1">
    <location>
        <begin position="387"/>
        <end position="400"/>
    </location>
</feature>
<name>A0ABD4T9S0_9CYAN</name>
<evidence type="ECO:0000256" key="1">
    <source>
        <dbReference type="SAM" id="MobiDB-lite"/>
    </source>
</evidence>
<feature type="region of interest" description="Disordered" evidence="1">
    <location>
        <begin position="457"/>
        <end position="479"/>
    </location>
</feature>
<dbReference type="AlphaFoldDB" id="A0ABD4T9S0"/>
<dbReference type="EMBL" id="JTHE03000116">
    <property type="protein sequence ID" value="MCM1985185.1"/>
    <property type="molecule type" value="Genomic_DNA"/>
</dbReference>
<dbReference type="RefSeq" id="WP_236095988.1">
    <property type="nucleotide sequence ID" value="NZ_JTHE03000116.1"/>
</dbReference>
<feature type="region of interest" description="Disordered" evidence="1">
    <location>
        <begin position="375"/>
        <end position="400"/>
    </location>
</feature>
<dbReference type="InterPro" id="IPR011990">
    <property type="entry name" value="TPR-like_helical_dom_sf"/>
</dbReference>
<keyword evidence="3" id="KW-1185">Reference proteome</keyword>
<evidence type="ECO:0000313" key="3">
    <source>
        <dbReference type="Proteomes" id="UP000031561"/>
    </source>
</evidence>
<sequence>MSLSTEDRQQYQQAVSAFIQGKYGEAQALTDHLSEKHPANPNIRLLRGHIFLGTTQYEAAQVEYRAVLSTAQGDAELIECAENSLADIRQYLGTMNPEDRQRRTAGSDAPSSAVLQVGDSRQGQDSQRSSVEALDLLDLDSSLDLKPSEPLLVNPFVDSPLHQGEPSVKVMGKTSDPLMAPEDEEDTWLLRQRRKSQELMENVHTSMDNPTESEFKVSLSTALTDMPDLNDRSHELESEDVMQEFHDAHAASDSHFPGAEGEDPSLDLSTPGSLGWSDETSIQGGVAASNLELSDSEYTSIQGPAGISADMNADLSSFLEEMDSLEDQTSDLSWSAPGDPAEEMIDSEDMTGPLDNLEALNTEFLRNLETPESLSFDQESRGDLVDSTQAQSASVSTTEGVGPALAAAQAGGSPSSRSARGPLAPFLNASLQKKQLMMAAATGAVSAIAVLASQSGGGLKPSAWGGQPVQVLPADSPRC</sequence>
<protein>
    <submittedName>
        <fullName evidence="2">Uncharacterized protein</fullName>
    </submittedName>
</protein>
<dbReference type="Gene3D" id="1.25.40.10">
    <property type="entry name" value="Tetratricopeptide repeat domain"/>
    <property type="match status" value="1"/>
</dbReference>
<feature type="compositionally biased region" description="Low complexity" evidence="1">
    <location>
        <begin position="118"/>
        <end position="129"/>
    </location>
</feature>
<organism evidence="2 3">
    <name type="scientific">Lyngbya confervoides BDU141951</name>
    <dbReference type="NCBI Taxonomy" id="1574623"/>
    <lineage>
        <taxon>Bacteria</taxon>
        <taxon>Bacillati</taxon>
        <taxon>Cyanobacteriota</taxon>
        <taxon>Cyanophyceae</taxon>
        <taxon>Oscillatoriophycideae</taxon>
        <taxon>Oscillatoriales</taxon>
        <taxon>Microcoleaceae</taxon>
        <taxon>Lyngbya</taxon>
    </lineage>
</organism>
<feature type="region of interest" description="Disordered" evidence="1">
    <location>
        <begin position="157"/>
        <end position="180"/>
    </location>
</feature>
<reference evidence="2 3" key="1">
    <citation type="journal article" date="2015" name="Genome Announc.">
        <title>Draft Genome Sequence of Filamentous Marine Cyanobacterium Lyngbya confervoides Strain BDU141951.</title>
        <authorList>
            <person name="Chandrababunaidu M.M."/>
            <person name="Sen D."/>
            <person name="Tripathy S."/>
        </authorList>
    </citation>
    <scope>NUCLEOTIDE SEQUENCE [LARGE SCALE GENOMIC DNA]</scope>
    <source>
        <strain evidence="2 3">BDU141951</strain>
    </source>
</reference>
<feature type="region of interest" description="Disordered" evidence="1">
    <location>
        <begin position="250"/>
        <end position="270"/>
    </location>
</feature>
<comment type="caution">
    <text evidence="2">The sequence shown here is derived from an EMBL/GenBank/DDBJ whole genome shotgun (WGS) entry which is preliminary data.</text>
</comment>
<dbReference type="SUPFAM" id="SSF48452">
    <property type="entry name" value="TPR-like"/>
    <property type="match status" value="1"/>
</dbReference>
<dbReference type="Proteomes" id="UP000031561">
    <property type="component" value="Unassembled WGS sequence"/>
</dbReference>
<accession>A0ABD4T9S0</accession>
<gene>
    <name evidence="2" type="ORF">QQ91_0020420</name>
</gene>